<reference evidence="2 3" key="2">
    <citation type="journal article" date="2015" name="Eukaryot. Cell">
        <title>Genetic mapping reveals that sinefungin resistance in Toxoplasma gondii is controlled by a putative amino acid transporter locus that can be used as a negative selectable marker.</title>
        <authorList>
            <person name="Behnke M.S."/>
            <person name="Khan A."/>
            <person name="Sibley L.D."/>
        </authorList>
    </citation>
    <scope>NUCLEOTIDE SEQUENCE [LARGE SCALE GENOMIC DNA]</scope>
    <source>
        <strain evidence="2 3">VAND</strain>
    </source>
</reference>
<comment type="caution">
    <text evidence="2">The sequence shown here is derived from an EMBL/GenBank/DDBJ whole genome shotgun (WGS) entry which is preliminary data.</text>
</comment>
<dbReference type="OrthoDB" id="432905at2759"/>
<dbReference type="AlphaFoldDB" id="A0A086Q938"/>
<proteinExistence type="predicted"/>
<evidence type="ECO:0000313" key="3">
    <source>
        <dbReference type="Proteomes" id="UP000028840"/>
    </source>
</evidence>
<name>A0A086Q938_TOXGO</name>
<feature type="region of interest" description="Disordered" evidence="1">
    <location>
        <begin position="131"/>
        <end position="217"/>
    </location>
</feature>
<protein>
    <submittedName>
        <fullName evidence="2">Uncharacterized protein</fullName>
    </submittedName>
</protein>
<feature type="compositionally biased region" description="Low complexity" evidence="1">
    <location>
        <begin position="157"/>
        <end position="193"/>
    </location>
</feature>
<feature type="compositionally biased region" description="Basic residues" evidence="1">
    <location>
        <begin position="205"/>
        <end position="214"/>
    </location>
</feature>
<dbReference type="EMBL" id="AEYJ02000567">
    <property type="protein sequence ID" value="KFH09120.1"/>
    <property type="molecule type" value="Genomic_DNA"/>
</dbReference>
<gene>
    <name evidence="2" type="ORF">TGVAND_290460</name>
</gene>
<evidence type="ECO:0000313" key="2">
    <source>
        <dbReference type="EMBL" id="KFH09120.1"/>
    </source>
</evidence>
<reference evidence="2 3" key="1">
    <citation type="submission" date="2014-08" db="EMBL/GenBank/DDBJ databases">
        <authorList>
            <person name="Sibley D."/>
            <person name="Venepally P."/>
            <person name="Karamycheva S."/>
            <person name="Hadjithomas M."/>
            <person name="Khan A."/>
            <person name="Brunk B."/>
            <person name="Roos D."/>
            <person name="Caler E."/>
            <person name="Lorenzi H."/>
        </authorList>
    </citation>
    <scope>NUCLEOTIDE SEQUENCE [LARGE SCALE GENOMIC DNA]</scope>
    <source>
        <strain evidence="2 3">VAND</strain>
    </source>
</reference>
<dbReference type="Proteomes" id="UP000028840">
    <property type="component" value="Unassembled WGS sequence"/>
</dbReference>
<dbReference type="VEuPathDB" id="ToxoDB:TGVAND_290460"/>
<accession>A0A086Q938</accession>
<sequence>MKPSSLSSFAQRVRKSGTRHAGRCFSRGLVAVCGFSQQKTGTDLLPSLSLSRSAATSSETSSPLLSSTDTHLGDASHLLPPSSAVSSFSALSSAVALSQTPFSRVSQPPLLPRWGLLTAFSSSSLRYSSLLSSSSPSPSSPSPSPSPSSQSPPSPSPSSSSPSPASSSSPSPASSSSPSPASSSSPSPASSSPSPSPSPSSFPHYSRRHFKRQSPRQLHQLASNLAARGCTDVVLWSSMIQRAIEVNRSPESGAADASVAPFRFFEALGFLGAVSSLGLTDRELFLSFVPCFLRSLSALEPRHLVQLLTVYEAAGVRPRGLYVAVFNRVLKLAPSFYSHEFADFLCCLARLKIANPSFLSAFSQTLVSRLPEIAFPDACRCVGALRSLGVAQQSLFDLFDERQKKELELLPTQLLLEDFQKVLSLEFSWQAYENMIQEEFIKRTEAMVDDKDVDELADPFACLNFMKTRNLVSDKFLLALSKWCRAAVNRPATRSYKRPLAHQLVELHDLMRERNLEQNKALEQAVLRFVADDGGCKRRPREVKPLLYQRNRRYISCPDLIPDGIEPARPCAEALPDVFMERQASLVRACTPEDLARQELPFAVQAETAYRRLQRNKRFLRFVQEEQSEETQLGAV</sequence>
<feature type="compositionally biased region" description="Pro residues" evidence="1">
    <location>
        <begin position="138"/>
        <end position="156"/>
    </location>
</feature>
<evidence type="ECO:0000256" key="1">
    <source>
        <dbReference type="SAM" id="MobiDB-lite"/>
    </source>
</evidence>
<organism evidence="2 3">
    <name type="scientific">Toxoplasma gondii VAND</name>
    <dbReference type="NCBI Taxonomy" id="933077"/>
    <lineage>
        <taxon>Eukaryota</taxon>
        <taxon>Sar</taxon>
        <taxon>Alveolata</taxon>
        <taxon>Apicomplexa</taxon>
        <taxon>Conoidasida</taxon>
        <taxon>Coccidia</taxon>
        <taxon>Eucoccidiorida</taxon>
        <taxon>Eimeriorina</taxon>
        <taxon>Sarcocystidae</taxon>
        <taxon>Toxoplasma</taxon>
    </lineage>
</organism>